<gene>
    <name evidence="6" type="ORF">PanWU01x14_160100</name>
</gene>
<evidence type="ECO:0000256" key="5">
    <source>
        <dbReference type="SAM" id="MobiDB-lite"/>
    </source>
</evidence>
<dbReference type="OrthoDB" id="7344096at2759"/>
<feature type="compositionally biased region" description="Acidic residues" evidence="5">
    <location>
        <begin position="417"/>
        <end position="437"/>
    </location>
</feature>
<keyword evidence="3" id="KW-0963">Cytoplasm</keyword>
<evidence type="ECO:0000256" key="4">
    <source>
        <dbReference type="ARBA" id="ARBA00023242"/>
    </source>
</evidence>
<evidence type="ECO:0000256" key="3">
    <source>
        <dbReference type="ARBA" id="ARBA00022490"/>
    </source>
</evidence>
<comment type="subcellular location">
    <subcellularLocation>
        <location evidence="2">Cytoplasm</location>
    </subcellularLocation>
    <subcellularLocation>
        <location evidence="1">Nucleus</location>
    </subcellularLocation>
</comment>
<dbReference type="Proteomes" id="UP000237105">
    <property type="component" value="Unassembled WGS sequence"/>
</dbReference>
<keyword evidence="7" id="KW-1185">Reference proteome</keyword>
<sequence>MGVSFSCPFAEYNDVETGLESVIVKSISFGDEQVKTPVRSVSFNRTDLEPTVLKSLGSGRMTIETSVSFKGRELEKMGLVKVPSFDKEKNMAIASINSNRKQIDTQHSKLDSPLGLVQSSVSDPSSAKHMAALKLQKVYKSFRTRRKLADCAVLVEQSWWKLLDFAELKRSSISYFDIEKHETAISRWSRARTRAAKVGKGLSKNDKAQKLALQHWLEAIDPRHRYGHNLHFYYDKWLHCQSREPFFYWLDIGEGREINLDKCPRSKLQQQCIKYLGPMERMAYEVVLVDGKFFYKQSGELLHTTSEGKDAKWIFVLSTSKILYVGKKKKGAFQHSSFLAGGATTAAGRLVVENGILKAVWPHSGHYRPTEQNFKDFVSFLQENNVDLKDVQMSPVDEEDDPLTRERSSVHMRSNSSDEDMTPLDGLETEEVEETEETNTKDLAQPKTDSTGQEIAAALEPHKSNRFLNCRKKLTNLEIPKREEMLKRLESENKAAGLSRSSFQVQSPVDDQVTAEAFSSDQEYLIPKILFDHDDEENEVEIIPEESILKRINSRKGMNSYQLGKQLSCKWTTGAGPRIGCVRDYPSELQFRALEKVNLSPRSVARSRSYFSPQTISGFSPKVSTPTNCSGEMAANSSSRISHHSRANSSPLIRKT</sequence>
<reference evidence="7" key="1">
    <citation type="submission" date="2016-06" db="EMBL/GenBank/DDBJ databases">
        <title>Parallel loss of symbiosis genes in relatives of nitrogen-fixing non-legume Parasponia.</title>
        <authorList>
            <person name="Van Velzen R."/>
            <person name="Holmer R."/>
            <person name="Bu F."/>
            <person name="Rutten L."/>
            <person name="Van Zeijl A."/>
            <person name="Liu W."/>
            <person name="Santuari L."/>
            <person name="Cao Q."/>
            <person name="Sharma T."/>
            <person name="Shen D."/>
            <person name="Roswanjaya Y."/>
            <person name="Wardhani T."/>
            <person name="Kalhor M.S."/>
            <person name="Jansen J."/>
            <person name="Van den Hoogen J."/>
            <person name="Gungor B."/>
            <person name="Hartog M."/>
            <person name="Hontelez J."/>
            <person name="Verver J."/>
            <person name="Yang W.-C."/>
            <person name="Schijlen E."/>
            <person name="Repin R."/>
            <person name="Schilthuizen M."/>
            <person name="Schranz E."/>
            <person name="Heidstra R."/>
            <person name="Miyata K."/>
            <person name="Fedorova E."/>
            <person name="Kohlen W."/>
            <person name="Bisseling T."/>
            <person name="Smit S."/>
            <person name="Geurts R."/>
        </authorList>
    </citation>
    <scope>NUCLEOTIDE SEQUENCE [LARGE SCALE GENOMIC DNA]</scope>
    <source>
        <strain evidence="7">cv. WU1-14</strain>
    </source>
</reference>
<evidence type="ECO:0000256" key="2">
    <source>
        <dbReference type="ARBA" id="ARBA00004496"/>
    </source>
</evidence>
<protein>
    <submittedName>
        <fullName evidence="6">Calmodulin-binding family protein</fullName>
    </submittedName>
</protein>
<dbReference type="GO" id="GO:0005634">
    <property type="term" value="C:nucleus"/>
    <property type="evidence" value="ECO:0007669"/>
    <property type="project" value="UniProtKB-SubCell"/>
</dbReference>
<name>A0A2P5CE15_PARAD</name>
<evidence type="ECO:0000313" key="7">
    <source>
        <dbReference type="Proteomes" id="UP000237105"/>
    </source>
</evidence>
<proteinExistence type="predicted"/>
<evidence type="ECO:0000313" key="6">
    <source>
        <dbReference type="EMBL" id="PON59261.1"/>
    </source>
</evidence>
<keyword evidence="4" id="KW-0539">Nucleus</keyword>
<evidence type="ECO:0000256" key="1">
    <source>
        <dbReference type="ARBA" id="ARBA00004123"/>
    </source>
</evidence>
<dbReference type="EMBL" id="JXTB01000141">
    <property type="protein sequence ID" value="PON59261.1"/>
    <property type="molecule type" value="Genomic_DNA"/>
</dbReference>
<dbReference type="AlphaFoldDB" id="A0A2P5CE15"/>
<dbReference type="GO" id="GO:0005737">
    <property type="term" value="C:cytoplasm"/>
    <property type="evidence" value="ECO:0007669"/>
    <property type="project" value="UniProtKB-SubCell"/>
</dbReference>
<organism evidence="6 7">
    <name type="scientific">Parasponia andersonii</name>
    <name type="common">Sponia andersonii</name>
    <dbReference type="NCBI Taxonomy" id="3476"/>
    <lineage>
        <taxon>Eukaryota</taxon>
        <taxon>Viridiplantae</taxon>
        <taxon>Streptophyta</taxon>
        <taxon>Embryophyta</taxon>
        <taxon>Tracheophyta</taxon>
        <taxon>Spermatophyta</taxon>
        <taxon>Magnoliopsida</taxon>
        <taxon>eudicotyledons</taxon>
        <taxon>Gunneridae</taxon>
        <taxon>Pentapetalae</taxon>
        <taxon>rosids</taxon>
        <taxon>fabids</taxon>
        <taxon>Rosales</taxon>
        <taxon>Cannabaceae</taxon>
        <taxon>Parasponia</taxon>
    </lineage>
</organism>
<feature type="compositionally biased region" description="Polar residues" evidence="5">
    <location>
        <begin position="621"/>
        <end position="640"/>
    </location>
</feature>
<comment type="caution">
    <text evidence="6">The sequence shown here is derived from an EMBL/GenBank/DDBJ whole genome shotgun (WGS) entry which is preliminary data.</text>
</comment>
<dbReference type="PANTHER" id="PTHR31250">
    <property type="entry name" value="IQ DOMAIN-CONTAINING PROTEIN IQM3"/>
    <property type="match status" value="1"/>
</dbReference>
<dbReference type="InterPro" id="IPR044159">
    <property type="entry name" value="IQM"/>
</dbReference>
<feature type="compositionally biased region" description="Polar residues" evidence="5">
    <location>
        <begin position="647"/>
        <end position="656"/>
    </location>
</feature>
<accession>A0A2P5CE15</accession>
<dbReference type="STRING" id="3476.A0A2P5CE15"/>
<dbReference type="PANTHER" id="PTHR31250:SF14">
    <property type="entry name" value="IQ DOMAIN-CONTAINING PROTEIN IQM2"/>
    <property type="match status" value="1"/>
</dbReference>
<feature type="region of interest" description="Disordered" evidence="5">
    <location>
        <begin position="621"/>
        <end position="656"/>
    </location>
</feature>
<feature type="region of interest" description="Disordered" evidence="5">
    <location>
        <begin position="389"/>
        <end position="451"/>
    </location>
</feature>